<proteinExistence type="predicted"/>
<gene>
    <name evidence="1" type="ORF">JI435_422330</name>
</gene>
<evidence type="ECO:0000313" key="1">
    <source>
        <dbReference type="EMBL" id="QRD05361.1"/>
    </source>
</evidence>
<reference evidence="2" key="1">
    <citation type="journal article" date="2021" name="BMC Genomics">
        <title>Chromosome-level genome assembly and manually-curated proteome of model necrotroph Parastagonospora nodorum Sn15 reveals a genome-wide trove of candidate effector homologs, and redundancy of virulence-related functions within an accessory chromosome.</title>
        <authorList>
            <person name="Bertazzoni S."/>
            <person name="Jones D.A.B."/>
            <person name="Phan H.T."/>
            <person name="Tan K.-C."/>
            <person name="Hane J.K."/>
        </authorList>
    </citation>
    <scope>NUCLEOTIDE SEQUENCE [LARGE SCALE GENOMIC DNA]</scope>
    <source>
        <strain evidence="2">SN15 / ATCC MYA-4574 / FGSC 10173)</strain>
    </source>
</reference>
<keyword evidence="2" id="KW-1185">Reference proteome</keyword>
<dbReference type="AlphaFoldDB" id="A0A7U2I8U9"/>
<evidence type="ECO:0000313" key="2">
    <source>
        <dbReference type="Proteomes" id="UP000663193"/>
    </source>
</evidence>
<organism evidence="1 2">
    <name type="scientific">Phaeosphaeria nodorum (strain SN15 / ATCC MYA-4574 / FGSC 10173)</name>
    <name type="common">Glume blotch fungus</name>
    <name type="synonym">Parastagonospora nodorum</name>
    <dbReference type="NCBI Taxonomy" id="321614"/>
    <lineage>
        <taxon>Eukaryota</taxon>
        <taxon>Fungi</taxon>
        <taxon>Dikarya</taxon>
        <taxon>Ascomycota</taxon>
        <taxon>Pezizomycotina</taxon>
        <taxon>Dothideomycetes</taxon>
        <taxon>Pleosporomycetidae</taxon>
        <taxon>Pleosporales</taxon>
        <taxon>Pleosporineae</taxon>
        <taxon>Phaeosphaeriaceae</taxon>
        <taxon>Parastagonospora</taxon>
    </lineage>
</organism>
<name>A0A7U2I8U9_PHANO</name>
<sequence>MPANSTQHHRLPTDCPLLRPCFALVQASTAWSVYLKDRVDSGMKPGTVSTAEHTWDADIVLTSIHACHTLDVNRPVRLQRDIHCAATRVRYVSISIMVVVDLCTSATLDKNHGHRVDPVISSRSLVSWEQLWKCAWHPSLHAFTRAHRGVRLLLYRT</sequence>
<protein>
    <submittedName>
        <fullName evidence="1">Uncharacterized protein</fullName>
    </submittedName>
</protein>
<accession>A0A7U2I8U9</accession>
<dbReference type="EMBL" id="CP069040">
    <property type="protein sequence ID" value="QRD05361.1"/>
    <property type="molecule type" value="Genomic_DNA"/>
</dbReference>
<dbReference type="VEuPathDB" id="FungiDB:JI435_422330"/>
<dbReference type="Proteomes" id="UP000663193">
    <property type="component" value="Chromosome 18"/>
</dbReference>